<evidence type="ECO:0000256" key="5">
    <source>
        <dbReference type="ARBA" id="ARBA00023212"/>
    </source>
</evidence>
<dbReference type="GO" id="GO:0090307">
    <property type="term" value="P:mitotic spindle assembly"/>
    <property type="evidence" value="ECO:0007669"/>
    <property type="project" value="TreeGrafter"/>
</dbReference>
<organism evidence="8 9">
    <name type="scientific">Caenorhabditis bovis</name>
    <dbReference type="NCBI Taxonomy" id="2654633"/>
    <lineage>
        <taxon>Eukaryota</taxon>
        <taxon>Metazoa</taxon>
        <taxon>Ecdysozoa</taxon>
        <taxon>Nematoda</taxon>
        <taxon>Chromadorea</taxon>
        <taxon>Rhabditida</taxon>
        <taxon>Rhabditina</taxon>
        <taxon>Rhabditomorpha</taxon>
        <taxon>Rhabditoidea</taxon>
        <taxon>Rhabditidae</taxon>
        <taxon>Peloderinae</taxon>
        <taxon>Caenorhabditis</taxon>
    </lineage>
</organism>
<dbReference type="AlphaFoldDB" id="A0A8S1EQW2"/>
<evidence type="ECO:0000256" key="2">
    <source>
        <dbReference type="ARBA" id="ARBA00009549"/>
    </source>
</evidence>
<keyword evidence="3" id="KW-0963">Cytoplasm</keyword>
<dbReference type="GO" id="GO:0030953">
    <property type="term" value="P:astral microtubule organization"/>
    <property type="evidence" value="ECO:0007669"/>
    <property type="project" value="UniProtKB-ARBA"/>
</dbReference>
<dbReference type="Gene3D" id="1.25.10.10">
    <property type="entry name" value="Leucine-rich Repeat Variant"/>
    <property type="match status" value="3"/>
</dbReference>
<dbReference type="GO" id="GO:0000776">
    <property type="term" value="C:kinetochore"/>
    <property type="evidence" value="ECO:0007669"/>
    <property type="project" value="TreeGrafter"/>
</dbReference>
<dbReference type="SMART" id="SM01349">
    <property type="entry name" value="TOG"/>
    <property type="match status" value="2"/>
</dbReference>
<proteinExistence type="inferred from homology"/>
<name>A0A8S1EQW2_9PELO</name>
<dbReference type="GO" id="GO:0008017">
    <property type="term" value="F:microtubule binding"/>
    <property type="evidence" value="ECO:0007669"/>
    <property type="project" value="TreeGrafter"/>
</dbReference>
<gene>
    <name evidence="8" type="ORF">CBOVIS_LOCUS4948</name>
</gene>
<dbReference type="GO" id="GO:0072686">
    <property type="term" value="C:mitotic spindle"/>
    <property type="evidence" value="ECO:0007669"/>
    <property type="project" value="TreeGrafter"/>
</dbReference>
<dbReference type="InterPro" id="IPR016024">
    <property type="entry name" value="ARM-type_fold"/>
</dbReference>
<dbReference type="GO" id="GO:0005881">
    <property type="term" value="C:cytoplasmic microtubule"/>
    <property type="evidence" value="ECO:0007669"/>
    <property type="project" value="TreeGrafter"/>
</dbReference>
<feature type="region of interest" description="Disordered" evidence="6">
    <location>
        <begin position="336"/>
        <end position="392"/>
    </location>
</feature>
<dbReference type="InterPro" id="IPR034085">
    <property type="entry name" value="TOG"/>
</dbReference>
<dbReference type="EMBL" id="CADEPM010000003">
    <property type="protein sequence ID" value="CAB3402319.1"/>
    <property type="molecule type" value="Genomic_DNA"/>
</dbReference>
<sequence>MKRVPSRTGNAAGACTVSKTDFINSFSDVPATTVHSISDVKSKIDQALPILTKSTEDWTKRNNQLKIIRSLIIHSEGVVDRSQLLQQLLRLNDALEMSVKDLRSQVLREAAITCSFIVEKFGNDAHAIGETVFNAAMAQTAVSTKIMATSGATLSLFVAQYIQTKQIFTAIASYSTSKDKNLRRQVAHLIETVVAHWSDQRKNPFMRQICELIKAAINDADSETRIAGRKAFAKLDELHPTEAEKVFQSVDASKQKMLRAADAASSNASISSERSLPMRSKLSAGAMRPAPNISAKFLAQRSASAIDTKQITRPMTGSVMTPGSKYARPATVRTTLNKVDTSPGGSKFTRPAAFGMGPRTSSNLRPKTVSTNSQPGSRNASPPRRGSTTGREIQREKSNLANSAFFTSLPHSEQLKLQKAVNEAQYQLRQPSRNEDDEFLLPKRQIVKSPPKSTMDLSKVDAVLRACASSSATEKKEGIKALVDVCIDPNLSDVELKNIGNTINRLLSDISAASVLDAVSAYVQTHHSRLSDWLKLGLHKIFTRKATETLPNMKKQIVAVLELILASFDRNHQLNTVCELIIDPIRLLNPKGRLAMLDYLNDLLCKHMERGSSFNTKQMNSAMRKIFAWMTDQKNGQMLAPICEKVICSLFSVNAADFSSLFNDFDADYRDLAYRILQAHGHSEHQNHVAPKHAVEQNVANEEECVRTNISQTTAQIADFVGQANRRMGNVLGAVQRSNIVSPPHQKLASLGPLRPINSQNGEDDYGLNESFDRLKINSTMHLAEDTTEQAAFVQEKITKMTEASTPAEQNEGIAAMYNMLCEGSFTLWEQNFAKLLLAVFEVLSKGKSVSNKKLALRVLTKMCTAQAARLFDSTEMAMCKVLDAAVHSKDDTVIVAADDCLKTLATHLPLAKVVNVAKLILNEEPMDDTRMVLILKMLTRLFEGLPADELAPVVDEIAPCAIRAYDAPTSSVRKSAVYCLVAMVNKVGNKLMEKHLQRLTGNKLNLIQVYVSRAMSSSSHSHV</sequence>
<dbReference type="OrthoDB" id="46159at2759"/>
<evidence type="ECO:0000256" key="4">
    <source>
        <dbReference type="ARBA" id="ARBA00022701"/>
    </source>
</evidence>
<comment type="subcellular location">
    <subcellularLocation>
        <location evidence="1">Cytoplasm</location>
        <location evidence="1">Cytoskeleton</location>
    </subcellularLocation>
</comment>
<dbReference type="Pfam" id="PF12348">
    <property type="entry name" value="CLASP_N"/>
    <property type="match status" value="1"/>
</dbReference>
<keyword evidence="5" id="KW-0206">Cytoskeleton</keyword>
<comment type="similarity">
    <text evidence="2">Belongs to the CLASP family.</text>
</comment>
<dbReference type="SUPFAM" id="SSF48371">
    <property type="entry name" value="ARM repeat"/>
    <property type="match status" value="1"/>
</dbReference>
<reference evidence="8 9" key="1">
    <citation type="submission" date="2020-04" db="EMBL/GenBank/DDBJ databases">
        <authorList>
            <person name="Laetsch R D."/>
            <person name="Stevens L."/>
            <person name="Kumar S."/>
            <person name="Blaxter L. M."/>
        </authorList>
    </citation>
    <scope>NUCLEOTIDE SEQUENCE [LARGE SCALE GENOMIC DNA]</scope>
</reference>
<feature type="domain" description="TOG" evidence="7">
    <location>
        <begin position="780"/>
        <end position="1021"/>
    </location>
</feature>
<keyword evidence="9" id="KW-1185">Reference proteome</keyword>
<feature type="compositionally biased region" description="Polar residues" evidence="6">
    <location>
        <begin position="359"/>
        <end position="391"/>
    </location>
</feature>
<keyword evidence="4" id="KW-0493">Microtubule</keyword>
<dbReference type="PANTHER" id="PTHR21567">
    <property type="entry name" value="CLASP"/>
    <property type="match status" value="1"/>
</dbReference>
<dbReference type="GO" id="GO:0040001">
    <property type="term" value="P:establishment of mitotic spindle localization"/>
    <property type="evidence" value="ECO:0007669"/>
    <property type="project" value="UniProtKB-ARBA"/>
</dbReference>
<dbReference type="PANTHER" id="PTHR21567:SF9">
    <property type="entry name" value="CLIP-ASSOCIATING PROTEIN"/>
    <property type="match status" value="1"/>
</dbReference>
<evidence type="ECO:0000256" key="3">
    <source>
        <dbReference type="ARBA" id="ARBA00022490"/>
    </source>
</evidence>
<evidence type="ECO:0000259" key="7">
    <source>
        <dbReference type="SMART" id="SM01349"/>
    </source>
</evidence>
<dbReference type="InterPro" id="IPR011989">
    <property type="entry name" value="ARM-like"/>
</dbReference>
<dbReference type="GO" id="GO:0005815">
    <property type="term" value="C:microtubule organizing center"/>
    <property type="evidence" value="ECO:0007669"/>
    <property type="project" value="TreeGrafter"/>
</dbReference>
<evidence type="ECO:0000313" key="8">
    <source>
        <dbReference type="EMBL" id="CAB3402319.1"/>
    </source>
</evidence>
<feature type="domain" description="TOG" evidence="7">
    <location>
        <begin position="39"/>
        <end position="270"/>
    </location>
</feature>
<comment type="caution">
    <text evidence="8">The sequence shown here is derived from an EMBL/GenBank/DDBJ whole genome shotgun (WGS) entry which is preliminary data.</text>
</comment>
<protein>
    <recommendedName>
        <fullName evidence="7">TOG domain-containing protein</fullName>
    </recommendedName>
</protein>
<dbReference type="GO" id="GO:0005876">
    <property type="term" value="C:spindle microtubule"/>
    <property type="evidence" value="ECO:0007669"/>
    <property type="project" value="TreeGrafter"/>
</dbReference>
<evidence type="ECO:0000256" key="6">
    <source>
        <dbReference type="SAM" id="MobiDB-lite"/>
    </source>
</evidence>
<accession>A0A8S1EQW2</accession>
<dbReference type="InterPro" id="IPR024395">
    <property type="entry name" value="CLASP_N_dom"/>
</dbReference>
<dbReference type="GO" id="GO:0045180">
    <property type="term" value="C:basal cortex"/>
    <property type="evidence" value="ECO:0007669"/>
    <property type="project" value="TreeGrafter"/>
</dbReference>
<dbReference type="Proteomes" id="UP000494206">
    <property type="component" value="Unassembled WGS sequence"/>
</dbReference>
<evidence type="ECO:0000256" key="1">
    <source>
        <dbReference type="ARBA" id="ARBA00004245"/>
    </source>
</evidence>
<dbReference type="FunFam" id="1.25.10.10:FF:000607">
    <property type="entry name" value="Protein CLASP-2"/>
    <property type="match status" value="1"/>
</dbReference>
<evidence type="ECO:0000313" key="9">
    <source>
        <dbReference type="Proteomes" id="UP000494206"/>
    </source>
</evidence>